<feature type="domain" description="CCHC-type" evidence="2">
    <location>
        <begin position="79"/>
        <end position="94"/>
    </location>
</feature>
<dbReference type="AlphaFoldDB" id="G3I1L5"/>
<dbReference type="PaxDb" id="10029-XP_007627510.1"/>
<organism evidence="3 4">
    <name type="scientific">Cricetulus griseus</name>
    <name type="common">Chinese hamster</name>
    <name type="synonym">Cricetulus barabensis griseus</name>
    <dbReference type="NCBI Taxonomy" id="10029"/>
    <lineage>
        <taxon>Eukaryota</taxon>
        <taxon>Metazoa</taxon>
        <taxon>Chordata</taxon>
        <taxon>Craniata</taxon>
        <taxon>Vertebrata</taxon>
        <taxon>Euteleostomi</taxon>
        <taxon>Mammalia</taxon>
        <taxon>Eutheria</taxon>
        <taxon>Euarchontoglires</taxon>
        <taxon>Glires</taxon>
        <taxon>Rodentia</taxon>
        <taxon>Myomorpha</taxon>
        <taxon>Muroidea</taxon>
        <taxon>Cricetidae</taxon>
        <taxon>Cricetinae</taxon>
        <taxon>Cricetulus</taxon>
    </lineage>
</organism>
<keyword evidence="1" id="KW-0862">Zinc</keyword>
<proteinExistence type="predicted"/>
<dbReference type="SMART" id="SM00343">
    <property type="entry name" value="ZnF_C2HC"/>
    <property type="match status" value="2"/>
</dbReference>
<dbReference type="PROSITE" id="PS50158">
    <property type="entry name" value="ZF_CCHC"/>
    <property type="match status" value="1"/>
</dbReference>
<dbReference type="Gene3D" id="4.10.60.10">
    <property type="entry name" value="Zinc finger, CCHC-type"/>
    <property type="match status" value="2"/>
</dbReference>
<dbReference type="Proteomes" id="UP000001075">
    <property type="component" value="Unassembled WGS sequence"/>
</dbReference>
<dbReference type="eggNOG" id="KOG0017">
    <property type="taxonomic scope" value="Eukaryota"/>
</dbReference>
<dbReference type="InterPro" id="IPR036875">
    <property type="entry name" value="Znf_CCHC_sf"/>
</dbReference>
<dbReference type="EMBL" id="JH001085">
    <property type="protein sequence ID" value="EGW00425.1"/>
    <property type="molecule type" value="Genomic_DNA"/>
</dbReference>
<dbReference type="Pfam" id="PF00098">
    <property type="entry name" value="zf-CCHC"/>
    <property type="match status" value="2"/>
</dbReference>
<reference evidence="4" key="1">
    <citation type="journal article" date="2011" name="Nat. Biotechnol.">
        <title>The genomic sequence of the Chinese hamster ovary (CHO)-K1 cell line.</title>
        <authorList>
            <person name="Xu X."/>
            <person name="Nagarajan H."/>
            <person name="Lewis N.E."/>
            <person name="Pan S."/>
            <person name="Cai Z."/>
            <person name="Liu X."/>
            <person name="Chen W."/>
            <person name="Xie M."/>
            <person name="Wang W."/>
            <person name="Hammond S."/>
            <person name="Andersen M.R."/>
            <person name="Neff N."/>
            <person name="Passarelli B."/>
            <person name="Koh W."/>
            <person name="Fan H.C."/>
            <person name="Wang J."/>
            <person name="Gui Y."/>
            <person name="Lee K.H."/>
            <person name="Betenbaugh M.J."/>
            <person name="Quake S.R."/>
            <person name="Famili I."/>
            <person name="Palsson B.O."/>
            <person name="Wang J."/>
        </authorList>
    </citation>
    <scope>NUCLEOTIDE SEQUENCE [LARGE SCALE GENOMIC DNA]</scope>
    <source>
        <strain evidence="4">CHO K1 cell line</strain>
    </source>
</reference>
<keyword evidence="1" id="KW-0863">Zinc-finger</keyword>
<evidence type="ECO:0000259" key="2">
    <source>
        <dbReference type="PROSITE" id="PS50158"/>
    </source>
</evidence>
<dbReference type="SUPFAM" id="SSF57756">
    <property type="entry name" value="Retrovirus zinc finger-like domains"/>
    <property type="match status" value="1"/>
</dbReference>
<sequence length="144" mass="16000">MTYFFAQSCPDIRAKLKNLEKGPLTPQDEALRVAFKVYHGRDGQTLKNRYQMLAEAVRPASASARDPLPSGARVPQRPCFKCGQKGHWARGCPNPRAPRKPCPRCQEVGHWSVDCPRVPGDKRTSNTGGLPVDLLALAIDEDYE</sequence>
<gene>
    <name evidence="3" type="ORF">I79_017278</name>
</gene>
<dbReference type="STRING" id="10029.G3I1L5"/>
<dbReference type="InParanoid" id="G3I1L5"/>
<evidence type="ECO:0000313" key="3">
    <source>
        <dbReference type="EMBL" id="EGW00425.1"/>
    </source>
</evidence>
<keyword evidence="1" id="KW-0479">Metal-binding</keyword>
<evidence type="ECO:0000313" key="4">
    <source>
        <dbReference type="Proteomes" id="UP000001075"/>
    </source>
</evidence>
<name>G3I1L5_CRIGR</name>
<evidence type="ECO:0000256" key="1">
    <source>
        <dbReference type="PROSITE-ProRule" id="PRU00047"/>
    </source>
</evidence>
<accession>G3I1L5</accession>
<dbReference type="GO" id="GO:0008270">
    <property type="term" value="F:zinc ion binding"/>
    <property type="evidence" value="ECO:0007669"/>
    <property type="project" value="UniProtKB-KW"/>
</dbReference>
<dbReference type="PANTHER" id="PTHR33166">
    <property type="entry name" value="GAG_P30 DOMAIN-CONTAINING PROTEIN"/>
    <property type="match status" value="1"/>
</dbReference>
<dbReference type="InterPro" id="IPR050462">
    <property type="entry name" value="Retroviral_Gag-Pol_poly"/>
</dbReference>
<dbReference type="InterPro" id="IPR001878">
    <property type="entry name" value="Znf_CCHC"/>
</dbReference>
<dbReference type="GO" id="GO:0003676">
    <property type="term" value="F:nucleic acid binding"/>
    <property type="evidence" value="ECO:0007669"/>
    <property type="project" value="InterPro"/>
</dbReference>
<protein>
    <submittedName>
        <fullName evidence="3">HERV-F(C)1_Xq21.33 provirus ancestral Gag polyprotein</fullName>
    </submittedName>
</protein>